<proteinExistence type="predicted"/>
<organism evidence="1 2">
    <name type="scientific">Willisornis vidua</name>
    <name type="common">Xingu scale-backed antbird</name>
    <dbReference type="NCBI Taxonomy" id="1566151"/>
    <lineage>
        <taxon>Eukaryota</taxon>
        <taxon>Metazoa</taxon>
        <taxon>Chordata</taxon>
        <taxon>Craniata</taxon>
        <taxon>Vertebrata</taxon>
        <taxon>Euteleostomi</taxon>
        <taxon>Archelosauria</taxon>
        <taxon>Archosauria</taxon>
        <taxon>Dinosauria</taxon>
        <taxon>Saurischia</taxon>
        <taxon>Theropoda</taxon>
        <taxon>Coelurosauria</taxon>
        <taxon>Aves</taxon>
        <taxon>Neognathae</taxon>
        <taxon>Neoaves</taxon>
        <taxon>Telluraves</taxon>
        <taxon>Australaves</taxon>
        <taxon>Passeriformes</taxon>
        <taxon>Thamnophilidae</taxon>
        <taxon>Willisornis</taxon>
    </lineage>
</organism>
<gene>
    <name evidence="1" type="ORF">WISP_82963</name>
</gene>
<sequence>MSGLLLRQLSFKSGADVFLSHALDKFCSSRTAEACGQSGQSMGVCRPSWRQAWDIPTREQLSLFAVSLYSTIFCQLCLAQPEILHSLAWNADARVHGRIWVRQQGLQDLQVCPERRRAKDGKGVKNKWEVNTGVLLRTCKPHVSPLLSLLLHLIKSLKQIGEFPWEEKSS</sequence>
<evidence type="ECO:0000313" key="1">
    <source>
        <dbReference type="EMBL" id="KAJ7414584.1"/>
    </source>
</evidence>
<dbReference type="Proteomes" id="UP001145742">
    <property type="component" value="Unassembled WGS sequence"/>
</dbReference>
<keyword evidence="2" id="KW-1185">Reference proteome</keyword>
<comment type="caution">
    <text evidence="1">The sequence shown here is derived from an EMBL/GenBank/DDBJ whole genome shotgun (WGS) entry which is preliminary data.</text>
</comment>
<dbReference type="EMBL" id="WHWB01034041">
    <property type="protein sequence ID" value="KAJ7414584.1"/>
    <property type="molecule type" value="Genomic_DNA"/>
</dbReference>
<protein>
    <submittedName>
        <fullName evidence="1">Uncharacterized protein</fullName>
    </submittedName>
</protein>
<accession>A0ABQ9D9S7</accession>
<reference evidence="1" key="1">
    <citation type="submission" date="2019-10" db="EMBL/GenBank/DDBJ databases">
        <authorList>
            <person name="Soares A.E.R."/>
            <person name="Aleixo A."/>
            <person name="Schneider P."/>
            <person name="Miyaki C.Y."/>
            <person name="Schneider M.P."/>
            <person name="Mello C."/>
            <person name="Vasconcelos A.T.R."/>
        </authorList>
    </citation>
    <scope>NUCLEOTIDE SEQUENCE</scope>
    <source>
        <tissue evidence="1">Muscle</tissue>
    </source>
</reference>
<name>A0ABQ9D9S7_9PASS</name>
<evidence type="ECO:0000313" key="2">
    <source>
        <dbReference type="Proteomes" id="UP001145742"/>
    </source>
</evidence>